<dbReference type="EMBL" id="OB660159">
    <property type="protein sequence ID" value="CAD7223147.1"/>
    <property type="molecule type" value="Genomic_DNA"/>
</dbReference>
<dbReference type="AlphaFoldDB" id="A0A7R8ZIY6"/>
<organism evidence="2">
    <name type="scientific">Cyprideis torosa</name>
    <dbReference type="NCBI Taxonomy" id="163714"/>
    <lineage>
        <taxon>Eukaryota</taxon>
        <taxon>Metazoa</taxon>
        <taxon>Ecdysozoa</taxon>
        <taxon>Arthropoda</taxon>
        <taxon>Crustacea</taxon>
        <taxon>Oligostraca</taxon>
        <taxon>Ostracoda</taxon>
        <taxon>Podocopa</taxon>
        <taxon>Podocopida</taxon>
        <taxon>Cytherocopina</taxon>
        <taxon>Cytheroidea</taxon>
        <taxon>Cytherideidae</taxon>
        <taxon>Cyprideis</taxon>
    </lineage>
</organism>
<name>A0A7R8ZIY6_9CRUS</name>
<reference evidence="2" key="1">
    <citation type="submission" date="2020-11" db="EMBL/GenBank/DDBJ databases">
        <authorList>
            <person name="Tran Van P."/>
        </authorList>
    </citation>
    <scope>NUCLEOTIDE SEQUENCE</scope>
</reference>
<protein>
    <submittedName>
        <fullName evidence="2">Uncharacterized protein</fullName>
    </submittedName>
</protein>
<sequence length="144" mass="15646">MNADLKVCLNDIVSCEKNDPVLLEWSDAHSAFVVYQQQLNCIPAFLHRDSFPALGIILDEGIPNRQHTIGVITSKELCKVIKSGNRYKMPKGSHLYRVQAKPFCRSPPLISAPTTEKDSTSPQPPTGEEEDAVDNAPAASGSGA</sequence>
<accession>A0A7R8ZIY6</accession>
<evidence type="ECO:0000256" key="1">
    <source>
        <dbReference type="SAM" id="MobiDB-lite"/>
    </source>
</evidence>
<gene>
    <name evidence="2" type="ORF">CTOB1V02_LOCUS1141</name>
</gene>
<proteinExistence type="predicted"/>
<feature type="region of interest" description="Disordered" evidence="1">
    <location>
        <begin position="106"/>
        <end position="144"/>
    </location>
</feature>
<evidence type="ECO:0000313" key="2">
    <source>
        <dbReference type="EMBL" id="CAD7223147.1"/>
    </source>
</evidence>
<dbReference type="OrthoDB" id="447953at2759"/>